<dbReference type="Gene3D" id="3.30.230.10">
    <property type="match status" value="1"/>
</dbReference>
<dbReference type="PRINTS" id="PR00418">
    <property type="entry name" value="TPI2FAMILY"/>
</dbReference>
<dbReference type="Pfam" id="PF02518">
    <property type="entry name" value="HATPase_c"/>
    <property type="match status" value="1"/>
</dbReference>
<dbReference type="InterPro" id="IPR034160">
    <property type="entry name" value="TOPRIM_GyrB"/>
</dbReference>
<dbReference type="InterPro" id="IPR011557">
    <property type="entry name" value="GyrB"/>
</dbReference>
<keyword evidence="7 11" id="KW-0799">Topoisomerase</keyword>
<feature type="binding site" evidence="11">
    <location>
        <position position="435"/>
    </location>
    <ligand>
        <name>Mg(2+)</name>
        <dbReference type="ChEBI" id="CHEBI:18420"/>
        <label>1</label>
        <note>catalytic</note>
    </ligand>
</feature>
<keyword evidence="11" id="KW-0963">Cytoplasm</keyword>
<dbReference type="InterPro" id="IPR003594">
    <property type="entry name" value="HATPase_dom"/>
</dbReference>
<dbReference type="GO" id="GO:0034335">
    <property type="term" value="F:DNA negative supercoiling activity"/>
    <property type="evidence" value="ECO:0007669"/>
    <property type="project" value="UniProtKB-ARBA"/>
</dbReference>
<dbReference type="Proteomes" id="UP000553059">
    <property type="component" value="Unassembled WGS sequence"/>
</dbReference>
<dbReference type="PROSITE" id="PS00177">
    <property type="entry name" value="TOPOISOMERASE_II"/>
    <property type="match status" value="1"/>
</dbReference>
<dbReference type="SUPFAM" id="SSF55874">
    <property type="entry name" value="ATPase domain of HSP90 chaperone/DNA topoisomerase II/histidine kinase"/>
    <property type="match status" value="1"/>
</dbReference>
<evidence type="ECO:0000256" key="5">
    <source>
        <dbReference type="ARBA" id="ARBA00022840"/>
    </source>
</evidence>
<evidence type="ECO:0000256" key="9">
    <source>
        <dbReference type="ARBA" id="ARBA00023235"/>
    </source>
</evidence>
<evidence type="ECO:0000259" key="12">
    <source>
        <dbReference type="PROSITE" id="PS50880"/>
    </source>
</evidence>
<dbReference type="InterPro" id="IPR002288">
    <property type="entry name" value="DNA_gyrase_B_C"/>
</dbReference>
<evidence type="ECO:0000256" key="6">
    <source>
        <dbReference type="ARBA" id="ARBA00022842"/>
    </source>
</evidence>
<comment type="subunit">
    <text evidence="10">Heterotetramer composed of ParC and ParE.</text>
</comment>
<evidence type="ECO:0000256" key="4">
    <source>
        <dbReference type="ARBA" id="ARBA00022741"/>
    </source>
</evidence>
<evidence type="ECO:0000313" key="13">
    <source>
        <dbReference type="EMBL" id="HHY28683.1"/>
    </source>
</evidence>
<dbReference type="CDD" id="cd16928">
    <property type="entry name" value="HATPase_GyrB-like"/>
    <property type="match status" value="1"/>
</dbReference>
<dbReference type="SUPFAM" id="SSF56719">
    <property type="entry name" value="Type II DNA topoisomerase"/>
    <property type="match status" value="1"/>
</dbReference>
<dbReference type="AlphaFoldDB" id="A0A7C6Z6V8"/>
<dbReference type="GO" id="GO:0046872">
    <property type="term" value="F:metal ion binding"/>
    <property type="evidence" value="ECO:0007669"/>
    <property type="project" value="UniProtKB-KW"/>
</dbReference>
<protein>
    <recommendedName>
        <fullName evidence="11">DNA gyrase subunit B</fullName>
        <ecNumber evidence="11">5.6.2.2</ecNumber>
    </recommendedName>
</protein>
<dbReference type="Pfam" id="PF01751">
    <property type="entry name" value="Toprim"/>
    <property type="match status" value="1"/>
</dbReference>
<evidence type="ECO:0000256" key="8">
    <source>
        <dbReference type="ARBA" id="ARBA00023125"/>
    </source>
</evidence>
<dbReference type="NCBIfam" id="NF004189">
    <property type="entry name" value="PRK05644.1"/>
    <property type="match status" value="1"/>
</dbReference>
<dbReference type="HAMAP" id="MF_01898">
    <property type="entry name" value="GyrB"/>
    <property type="match status" value="1"/>
</dbReference>
<comment type="function">
    <text evidence="11">A type II topoisomerase that negatively supercoils closed circular double-stranded (ds) DNA in an ATP-dependent manner to modulate DNA topology and maintain chromosomes in an underwound state. Negative supercoiling favors strand separation, and DNA replication, transcription, recombination and repair, all of which involve strand separation. Also able to catalyze the interconversion of other topological isomers of dsDNA rings, including catenanes and knotted rings. Type II topoisomerases break and join 2 DNA strands simultaneously in an ATP-dependent manner.</text>
</comment>
<dbReference type="PROSITE" id="PS50880">
    <property type="entry name" value="TOPRIM"/>
    <property type="match status" value="1"/>
</dbReference>
<dbReference type="NCBIfam" id="NF011501">
    <property type="entry name" value="PRK14939.1"/>
    <property type="match status" value="1"/>
</dbReference>
<dbReference type="PRINTS" id="PR01159">
    <property type="entry name" value="DNAGYRASEB"/>
</dbReference>
<comment type="cofactor">
    <cofactor evidence="11">
        <name>Mg(2+)</name>
        <dbReference type="ChEBI" id="CHEBI:18420"/>
    </cofactor>
    <cofactor evidence="11">
        <name>Mn(2+)</name>
        <dbReference type="ChEBI" id="CHEBI:29035"/>
    </cofactor>
    <cofactor evidence="11">
        <name>Ca(2+)</name>
        <dbReference type="ChEBI" id="CHEBI:29108"/>
    </cofactor>
    <text evidence="11">Binds two Mg(2+) per subunit. The magnesium ions form salt bridges with both the protein and the DNA. Can also accept other divalent metal cations, such as Mn(2+) or Ca(2+).</text>
</comment>
<evidence type="ECO:0000256" key="1">
    <source>
        <dbReference type="ARBA" id="ARBA00000185"/>
    </source>
</evidence>
<comment type="similarity">
    <text evidence="2 11">Belongs to the type II topoisomerase GyrB family.</text>
</comment>
<gene>
    <name evidence="11 13" type="primary">gyrB</name>
    <name evidence="13" type="ORF">GX523_18445</name>
</gene>
<organism evidence="13 14">
    <name type="scientific">Desulfitobacterium dehalogenans</name>
    <dbReference type="NCBI Taxonomy" id="36854"/>
    <lineage>
        <taxon>Bacteria</taxon>
        <taxon>Bacillati</taxon>
        <taxon>Bacillota</taxon>
        <taxon>Clostridia</taxon>
        <taxon>Eubacteriales</taxon>
        <taxon>Desulfitobacteriaceae</taxon>
        <taxon>Desulfitobacterium</taxon>
    </lineage>
</organism>
<proteinExistence type="inferred from homology"/>
<dbReference type="SMART" id="SM00387">
    <property type="entry name" value="HATPase_c"/>
    <property type="match status" value="1"/>
</dbReference>
<keyword evidence="8" id="KW-0238">DNA-binding</keyword>
<keyword evidence="6 11" id="KW-0460">Magnesium</keyword>
<name>A0A7C6Z6V8_9FIRM</name>
<dbReference type="Gene3D" id="3.30.565.10">
    <property type="entry name" value="Histidine kinase-like ATPase, C-terminal domain"/>
    <property type="match status" value="1"/>
</dbReference>
<dbReference type="FunFam" id="3.30.565.10:FF:000002">
    <property type="entry name" value="DNA gyrase subunit B"/>
    <property type="match status" value="1"/>
</dbReference>
<keyword evidence="4 11" id="KW-0547">Nucleotide-binding</keyword>
<dbReference type="FunFam" id="3.40.50.670:FF:000002">
    <property type="entry name" value="DNA gyrase subunit B"/>
    <property type="match status" value="1"/>
</dbReference>
<dbReference type="GO" id="GO:0005737">
    <property type="term" value="C:cytoplasm"/>
    <property type="evidence" value="ECO:0007669"/>
    <property type="project" value="UniProtKB-SubCell"/>
</dbReference>
<dbReference type="InterPro" id="IPR000565">
    <property type="entry name" value="Topo_IIA_B"/>
</dbReference>
<keyword evidence="5 11" id="KW-0067">ATP-binding</keyword>
<evidence type="ECO:0000256" key="3">
    <source>
        <dbReference type="ARBA" id="ARBA00022723"/>
    </source>
</evidence>
<keyword evidence="3 11" id="KW-0479">Metal-binding</keyword>
<dbReference type="InterPro" id="IPR013506">
    <property type="entry name" value="Topo_IIA_bsu_dom2"/>
</dbReference>
<dbReference type="InterPro" id="IPR013760">
    <property type="entry name" value="Topo_IIA-like_dom_sf"/>
</dbReference>
<dbReference type="InterPro" id="IPR036890">
    <property type="entry name" value="HATPase_C_sf"/>
</dbReference>
<comment type="catalytic activity">
    <reaction evidence="1 11">
        <text>ATP-dependent breakage, passage and rejoining of double-stranded DNA.</text>
        <dbReference type="EC" id="5.6.2.2"/>
    </reaction>
</comment>
<evidence type="ECO:0000256" key="11">
    <source>
        <dbReference type="HAMAP-Rule" id="MF_01898"/>
    </source>
</evidence>
<evidence type="ECO:0000256" key="7">
    <source>
        <dbReference type="ARBA" id="ARBA00023029"/>
    </source>
</evidence>
<dbReference type="GO" id="GO:0006261">
    <property type="term" value="P:DNA-templated DNA replication"/>
    <property type="evidence" value="ECO:0007669"/>
    <property type="project" value="UniProtKB-UniRule"/>
</dbReference>
<dbReference type="GO" id="GO:0006265">
    <property type="term" value="P:DNA topological change"/>
    <property type="evidence" value="ECO:0007669"/>
    <property type="project" value="UniProtKB-UniRule"/>
</dbReference>
<evidence type="ECO:0000256" key="10">
    <source>
        <dbReference type="ARBA" id="ARBA00063644"/>
    </source>
</evidence>
<dbReference type="Pfam" id="PF00204">
    <property type="entry name" value="DNA_gyraseB"/>
    <property type="match status" value="1"/>
</dbReference>
<dbReference type="InterPro" id="IPR013759">
    <property type="entry name" value="Topo_IIA_B_C"/>
</dbReference>
<reference evidence="13 14" key="1">
    <citation type="journal article" date="2020" name="Biotechnol. Biofuels">
        <title>New insights from the biogas microbiome by comprehensive genome-resolved metagenomics of nearly 1600 species originating from multiple anaerobic digesters.</title>
        <authorList>
            <person name="Campanaro S."/>
            <person name="Treu L."/>
            <person name="Rodriguez-R L.M."/>
            <person name="Kovalovszki A."/>
            <person name="Ziels R.M."/>
            <person name="Maus I."/>
            <person name="Zhu X."/>
            <person name="Kougias P.G."/>
            <person name="Basile A."/>
            <person name="Luo G."/>
            <person name="Schluter A."/>
            <person name="Konstantinidis K.T."/>
            <person name="Angelidaki I."/>
        </authorList>
    </citation>
    <scope>NUCLEOTIDE SEQUENCE [LARGE SCALE GENOMIC DNA]</scope>
    <source>
        <strain evidence="13">AS05jafATM_4</strain>
    </source>
</reference>
<dbReference type="InterPro" id="IPR020568">
    <property type="entry name" value="Ribosomal_Su5_D2-typ_SF"/>
</dbReference>
<dbReference type="CDD" id="cd00822">
    <property type="entry name" value="TopoII_Trans_DNA_gyrase"/>
    <property type="match status" value="1"/>
</dbReference>
<sequence length="644" mass="72416">MQENAEIKDTIPTNDYNAGQIEVLEGLEAVRKRPGMYIGSTSPRGLHHLVYEIVDNSIDEALAGYCDTIEVVIHKDNSISVVDNGRGIPVDIHPKLGKPAVEVALTVLHAGGKFSGSAYKVSGGLHGVGMSVVNALSTWLHVEVMKDGKIYHQEFMRGKTRTELKVIGHVDQDRTGTKINFSPDPEIFEDTIFQFDTLAHRLRELSFLNKKVSITLIDEREEKKEVYYHTGGIYDFVKYINRSKEALHPEPIYFEAEKDGVQVEVSMQYNDGYVENLFSYANNIHTHEGGTHESGFKAALTRVANEYARKSNILKANEANLSGEDIREGLTAVISVKVPEPQFEGQTKTKLGNSEIRSIVDSITGEGLTVFLEENPATGKKVIEKSIQASRAREAARKARELTRRKSALEVSALPGKLADCSWKEAELCEMYIVEGDSAGGSAKQGRDRRFQAILPLRGKILNVEKARLDRILSNAEIRAMITAMGTGISEDFDIEKARYHKLVIMTDADVDGAHIRILLLTFFFRYMKPLIENNYVYIAQPPLFKVKKGKDIHYVYSNEELAKLQDEIGRDRVEIQRYKGLGEMNAEQLWETTMDPAKRTILQVTMEDAIKADELFTILMGDVVEPRREFIQDNAQYVRNLDV</sequence>
<feature type="site" description="Interaction with DNA" evidence="11">
    <location>
        <position position="463"/>
    </location>
</feature>
<dbReference type="Pfam" id="PF00986">
    <property type="entry name" value="DNA_gyraseB_C"/>
    <property type="match status" value="1"/>
</dbReference>
<dbReference type="PANTHER" id="PTHR45866">
    <property type="entry name" value="DNA GYRASE/TOPOISOMERASE SUBUNIT B"/>
    <property type="match status" value="1"/>
</dbReference>
<feature type="domain" description="Toprim" evidence="12">
    <location>
        <begin position="429"/>
        <end position="543"/>
    </location>
</feature>
<dbReference type="InterPro" id="IPR001241">
    <property type="entry name" value="Topo_IIA"/>
</dbReference>
<evidence type="ECO:0000313" key="14">
    <source>
        <dbReference type="Proteomes" id="UP000553059"/>
    </source>
</evidence>
<comment type="caution">
    <text evidence="13">The sequence shown here is derived from an EMBL/GenBank/DDBJ whole genome shotgun (WGS) entry which is preliminary data.</text>
</comment>
<evidence type="ECO:0000256" key="2">
    <source>
        <dbReference type="ARBA" id="ARBA00010708"/>
    </source>
</evidence>
<dbReference type="GO" id="GO:0005524">
    <property type="term" value="F:ATP binding"/>
    <property type="evidence" value="ECO:0007669"/>
    <property type="project" value="UniProtKB-UniRule"/>
</dbReference>
<comment type="subcellular location">
    <subcellularLocation>
        <location evidence="11">Cytoplasm</location>
    </subcellularLocation>
</comment>
<dbReference type="SMART" id="SM00433">
    <property type="entry name" value="TOP2c"/>
    <property type="match status" value="1"/>
</dbReference>
<comment type="miscellaneous">
    <text evidence="11">Few gyrases are as efficient as E.coli at forming negative supercoils. Not all organisms have 2 type II topoisomerases; in organisms with a single type II topoisomerase this enzyme also has to decatenate newly replicated chromosomes.</text>
</comment>
<dbReference type="CDD" id="cd03366">
    <property type="entry name" value="TOPRIM_TopoIIA_GyrB"/>
    <property type="match status" value="1"/>
</dbReference>
<dbReference type="InterPro" id="IPR018522">
    <property type="entry name" value="TopoIIA_CS"/>
</dbReference>
<dbReference type="FunFam" id="3.30.230.10:FF:000005">
    <property type="entry name" value="DNA gyrase subunit B"/>
    <property type="match status" value="1"/>
</dbReference>
<feature type="binding site" evidence="11">
    <location>
        <position position="508"/>
    </location>
    <ligand>
        <name>Mg(2+)</name>
        <dbReference type="ChEBI" id="CHEBI:18420"/>
        <label>1</label>
        <note>catalytic</note>
    </ligand>
</feature>
<dbReference type="Gene3D" id="3.40.50.670">
    <property type="match status" value="1"/>
</dbReference>
<dbReference type="NCBIfam" id="TIGR01059">
    <property type="entry name" value="gyrB"/>
    <property type="match status" value="1"/>
</dbReference>
<dbReference type="InterPro" id="IPR014721">
    <property type="entry name" value="Ribsml_uS5_D2-typ_fold_subgr"/>
</dbReference>
<feature type="site" description="Interaction with DNA" evidence="11">
    <location>
        <position position="460"/>
    </location>
</feature>
<dbReference type="InterPro" id="IPR006171">
    <property type="entry name" value="TOPRIM_dom"/>
</dbReference>
<dbReference type="PANTHER" id="PTHR45866:SF1">
    <property type="entry name" value="DNA GYRASE SUBUNIT B, MITOCHONDRIAL"/>
    <property type="match status" value="1"/>
</dbReference>
<dbReference type="EC" id="5.6.2.2" evidence="11"/>
<feature type="binding site" evidence="11">
    <location>
        <position position="510"/>
    </location>
    <ligand>
        <name>Mg(2+)</name>
        <dbReference type="ChEBI" id="CHEBI:18420"/>
        <label>2</label>
    </ligand>
</feature>
<keyword evidence="9 11" id="KW-0413">Isomerase</keyword>
<accession>A0A7C6Z6V8</accession>
<dbReference type="EMBL" id="DUTF01000392">
    <property type="protein sequence ID" value="HHY28683.1"/>
    <property type="molecule type" value="Genomic_DNA"/>
</dbReference>
<dbReference type="SUPFAM" id="SSF54211">
    <property type="entry name" value="Ribosomal protein S5 domain 2-like"/>
    <property type="match status" value="1"/>
</dbReference>
<dbReference type="GO" id="GO:0005694">
    <property type="term" value="C:chromosome"/>
    <property type="evidence" value="ECO:0007669"/>
    <property type="project" value="InterPro"/>
</dbReference>
<dbReference type="GO" id="GO:0003677">
    <property type="term" value="F:DNA binding"/>
    <property type="evidence" value="ECO:0007669"/>
    <property type="project" value="UniProtKB-KW"/>
</dbReference>
<feature type="binding site" evidence="11">
    <location>
        <position position="508"/>
    </location>
    <ligand>
        <name>Mg(2+)</name>
        <dbReference type="ChEBI" id="CHEBI:18420"/>
        <label>2</label>
    </ligand>
</feature>
<comment type="subunit">
    <text evidence="11">Heterotetramer, composed of two GyrA and two GyrB chains. In the heterotetramer, GyrA contains the active site tyrosine that forms a transient covalent intermediate with DNA, while GyrB binds cofactors and catalyzes ATP hydrolysis.</text>
</comment>